<dbReference type="EMBL" id="CM041552">
    <property type="protein sequence ID" value="KAI3353640.1"/>
    <property type="molecule type" value="Genomic_DNA"/>
</dbReference>
<evidence type="ECO:0000313" key="2">
    <source>
        <dbReference type="Proteomes" id="UP000831701"/>
    </source>
</evidence>
<protein>
    <submittedName>
        <fullName evidence="1">Uncharacterized protein</fullName>
    </submittedName>
</protein>
<name>A0ACB8VE51_9TELE</name>
<dbReference type="Proteomes" id="UP000831701">
    <property type="component" value="Chromosome 22"/>
</dbReference>
<accession>A0ACB8VE51</accession>
<reference evidence="1" key="1">
    <citation type="submission" date="2022-04" db="EMBL/GenBank/DDBJ databases">
        <title>Jade perch genome.</title>
        <authorList>
            <person name="Chao B."/>
        </authorList>
    </citation>
    <scope>NUCLEOTIDE SEQUENCE</scope>
    <source>
        <strain evidence="1">CB-2022</strain>
    </source>
</reference>
<gene>
    <name evidence="1" type="ORF">L3Q82_004891</name>
</gene>
<proteinExistence type="predicted"/>
<sequence length="448" mass="51020">MVFIGLNTIFLSAHCTWHIQRVAWRQRASKLKTITQQVPGPSPLKDDPFLGTARHVAWFSYLEPMRRIRTFTAMVLLVTLFLIFFYSTLHLETTHSRRAVAADSLKQPDLQVKTQPSKQESSTVPHPVHNTSVSDGFRQIIPQNTAYWNRLLFSALRNPNKGVNPLIRDSNWSHCRETNQELLQTNVHDFASYPVLFQDFLQGMNCRSPPILINQPNKCISGRRKGDNQTFLLFAIKSTPGNFERRQAVRETWGQEGKYQNGLRVRTVFLLGSSPLDDPDLGPLLSFEAQNFRDLLQWDFHESLLNLTLKMNMFLEWTMKHCPRVSFVFSGDDDVFVNTPVLLSYLQSLEPLKASKLYVGHVISTANPLRDPKSKYYIPLSFYDGPYPAYTGGGGFLISGALLQPLHSVSRVIPFFPIDDVYTGMCFKALEVSAEGHAGFQTFDVRTK</sequence>
<organism evidence="1 2">
    <name type="scientific">Scortum barcoo</name>
    <name type="common">barcoo grunter</name>
    <dbReference type="NCBI Taxonomy" id="214431"/>
    <lineage>
        <taxon>Eukaryota</taxon>
        <taxon>Metazoa</taxon>
        <taxon>Chordata</taxon>
        <taxon>Craniata</taxon>
        <taxon>Vertebrata</taxon>
        <taxon>Euteleostomi</taxon>
        <taxon>Actinopterygii</taxon>
        <taxon>Neopterygii</taxon>
        <taxon>Teleostei</taxon>
        <taxon>Neoteleostei</taxon>
        <taxon>Acanthomorphata</taxon>
        <taxon>Eupercaria</taxon>
        <taxon>Centrarchiformes</taxon>
        <taxon>Terapontoidei</taxon>
        <taxon>Terapontidae</taxon>
        <taxon>Scortum</taxon>
    </lineage>
</organism>
<evidence type="ECO:0000313" key="1">
    <source>
        <dbReference type="EMBL" id="KAI3353640.1"/>
    </source>
</evidence>
<comment type="caution">
    <text evidence="1">The sequence shown here is derived from an EMBL/GenBank/DDBJ whole genome shotgun (WGS) entry which is preliminary data.</text>
</comment>
<keyword evidence="2" id="KW-1185">Reference proteome</keyword>